<dbReference type="STRING" id="1891675.B1H58_02755"/>
<dbReference type="EMBL" id="CP019706">
    <property type="protein sequence ID" value="ARJ41021.1"/>
    <property type="molecule type" value="Genomic_DNA"/>
</dbReference>
<dbReference type="OrthoDB" id="6538256at2"/>
<keyword evidence="1" id="KW-1133">Transmembrane helix</keyword>
<keyword evidence="1" id="KW-0472">Membrane</keyword>
<organism evidence="2 3">
    <name type="scientific">Pantoea alhagi</name>
    <dbReference type="NCBI Taxonomy" id="1891675"/>
    <lineage>
        <taxon>Bacteria</taxon>
        <taxon>Pseudomonadati</taxon>
        <taxon>Pseudomonadota</taxon>
        <taxon>Gammaproteobacteria</taxon>
        <taxon>Enterobacterales</taxon>
        <taxon>Erwiniaceae</taxon>
        <taxon>Pantoea</taxon>
    </lineage>
</organism>
<accession>A0A1W6B1Q7</accession>
<proteinExistence type="predicted"/>
<evidence type="ECO:0008006" key="4">
    <source>
        <dbReference type="Google" id="ProtNLM"/>
    </source>
</evidence>
<evidence type="ECO:0000313" key="2">
    <source>
        <dbReference type="EMBL" id="ARJ41021.1"/>
    </source>
</evidence>
<dbReference type="KEGG" id="palh:B1H58_02755"/>
<dbReference type="AlphaFoldDB" id="A0A1W6B1Q7"/>
<feature type="transmembrane region" description="Helical" evidence="1">
    <location>
        <begin position="126"/>
        <end position="147"/>
    </location>
</feature>
<evidence type="ECO:0000313" key="3">
    <source>
        <dbReference type="Proteomes" id="UP000192900"/>
    </source>
</evidence>
<gene>
    <name evidence="2" type="ORF">B1H58_02755</name>
</gene>
<feature type="transmembrane region" description="Helical" evidence="1">
    <location>
        <begin position="76"/>
        <end position="94"/>
    </location>
</feature>
<dbReference type="Proteomes" id="UP000192900">
    <property type="component" value="Chromosome"/>
</dbReference>
<dbReference type="RefSeq" id="WP_085067865.1">
    <property type="nucleotide sequence ID" value="NZ_CP019706.1"/>
</dbReference>
<name>A0A1W6B1Q7_9GAMM</name>
<sequence>MSYNVIKLVHALAAVAATGPLLFAPWMSAHLKRGQPQNQAILLRGLDATDRYYNIAGWVLMLSGIVMFWLQDWHRVFQLWFLLSVAIFVLDSLAEKRLRDPANDALATLLPGEEGWQASVSRLHKAVITQMVCTALILVVMLMHSQLQINLLTLSPFSRLFS</sequence>
<feature type="transmembrane region" description="Helical" evidence="1">
    <location>
        <begin position="12"/>
        <end position="31"/>
    </location>
</feature>
<evidence type="ECO:0000256" key="1">
    <source>
        <dbReference type="SAM" id="Phobius"/>
    </source>
</evidence>
<keyword evidence="1" id="KW-0812">Transmembrane</keyword>
<feature type="transmembrane region" description="Helical" evidence="1">
    <location>
        <begin position="52"/>
        <end position="70"/>
    </location>
</feature>
<reference evidence="2 3" key="1">
    <citation type="submission" date="2017-02" db="EMBL/GenBank/DDBJ databases">
        <title>Complete genome sequence of the drought resistance-promoting endophyte Pantoea alhagi LTYR-11Z.</title>
        <authorList>
            <person name="Zhang L."/>
        </authorList>
    </citation>
    <scope>NUCLEOTIDE SEQUENCE [LARGE SCALE GENOMIC DNA]</scope>
    <source>
        <strain evidence="2 3">LTYR-11Z</strain>
    </source>
</reference>
<protein>
    <recommendedName>
        <fullName evidence="4">DUF2269 domain-containing protein</fullName>
    </recommendedName>
</protein>
<keyword evidence="3" id="KW-1185">Reference proteome</keyword>